<dbReference type="Pfam" id="PF13975">
    <property type="entry name" value="gag-asp_proteas"/>
    <property type="match status" value="1"/>
</dbReference>
<protein>
    <submittedName>
        <fullName evidence="4">TIGR02281 family clan AA aspartic protease</fullName>
    </submittedName>
</protein>
<dbReference type="InterPro" id="IPR021109">
    <property type="entry name" value="Peptidase_aspartic_dom_sf"/>
</dbReference>
<dbReference type="RefSeq" id="WP_291674580.1">
    <property type="nucleotide sequence ID" value="NZ_JBHSLV010000072.1"/>
</dbReference>
<dbReference type="PROSITE" id="PS00141">
    <property type="entry name" value="ASP_PROTEASE"/>
    <property type="match status" value="1"/>
</dbReference>
<reference evidence="5" key="1">
    <citation type="journal article" date="2019" name="Int. J. Syst. Evol. Microbiol.">
        <title>The Global Catalogue of Microorganisms (GCM) 10K type strain sequencing project: providing services to taxonomists for standard genome sequencing and annotation.</title>
        <authorList>
            <consortium name="The Broad Institute Genomics Platform"/>
            <consortium name="The Broad Institute Genome Sequencing Center for Infectious Disease"/>
            <person name="Wu L."/>
            <person name="Ma J."/>
        </authorList>
    </citation>
    <scope>NUCLEOTIDE SEQUENCE [LARGE SCALE GENOMIC DNA]</scope>
    <source>
        <strain evidence="5">CGMCC 1.16326</strain>
    </source>
</reference>
<keyword evidence="1" id="KW-0378">Hydrolase</keyword>
<evidence type="ECO:0000313" key="5">
    <source>
        <dbReference type="Proteomes" id="UP001596104"/>
    </source>
</evidence>
<dbReference type="InterPro" id="IPR034122">
    <property type="entry name" value="Retropepsin-like_bacterial"/>
</dbReference>
<keyword evidence="4" id="KW-0645">Protease</keyword>
<dbReference type="InterPro" id="IPR001995">
    <property type="entry name" value="Peptidase_A2_cat"/>
</dbReference>
<evidence type="ECO:0000259" key="3">
    <source>
        <dbReference type="PROSITE" id="PS50175"/>
    </source>
</evidence>
<sequence>MAQRPIVWSLGIAGIAGFAAFHAAGRLDEMTSREPAPASVASSEPVLAKSERVLTVNADYRGHYLVHPSIDNYRVKMMVDTGASLVVLTDADARALGIRPDRSAYSVGLGTANGVVRGAKTMLREVRLGDISVRDVEAVVLPAGALSISLLGTSFLRRLRGYEVQGGRMVLRG</sequence>
<dbReference type="InterPro" id="IPR001969">
    <property type="entry name" value="Aspartic_peptidase_AS"/>
</dbReference>
<dbReference type="Gene3D" id="2.40.70.10">
    <property type="entry name" value="Acid Proteases"/>
    <property type="match status" value="1"/>
</dbReference>
<gene>
    <name evidence="4" type="ORF">ACFPPC_28320</name>
</gene>
<name>A0ABW0HIN0_9HYPH</name>
<evidence type="ECO:0000256" key="2">
    <source>
        <dbReference type="SAM" id="Phobius"/>
    </source>
</evidence>
<evidence type="ECO:0000313" key="4">
    <source>
        <dbReference type="EMBL" id="MFC5396555.1"/>
    </source>
</evidence>
<comment type="caution">
    <text evidence="4">The sequence shown here is derived from an EMBL/GenBank/DDBJ whole genome shotgun (WGS) entry which is preliminary data.</text>
</comment>
<dbReference type="SUPFAM" id="SSF50630">
    <property type="entry name" value="Acid proteases"/>
    <property type="match status" value="1"/>
</dbReference>
<proteinExistence type="predicted"/>
<dbReference type="InterPro" id="IPR011969">
    <property type="entry name" value="Clan_AA_Asp_peptidase_C"/>
</dbReference>
<dbReference type="GO" id="GO:0006508">
    <property type="term" value="P:proteolysis"/>
    <property type="evidence" value="ECO:0007669"/>
    <property type="project" value="UniProtKB-KW"/>
</dbReference>
<keyword evidence="2" id="KW-0472">Membrane</keyword>
<dbReference type="NCBIfam" id="TIGR02281">
    <property type="entry name" value="clan_AA_DTGA"/>
    <property type="match status" value="1"/>
</dbReference>
<dbReference type="CDD" id="cd05483">
    <property type="entry name" value="retropepsin_like_bacteria"/>
    <property type="match status" value="1"/>
</dbReference>
<keyword evidence="5" id="KW-1185">Reference proteome</keyword>
<keyword evidence="2" id="KW-1133">Transmembrane helix</keyword>
<feature type="domain" description="Peptidase A2" evidence="3">
    <location>
        <begin position="75"/>
        <end position="155"/>
    </location>
</feature>
<dbReference type="GO" id="GO:0008233">
    <property type="term" value="F:peptidase activity"/>
    <property type="evidence" value="ECO:0007669"/>
    <property type="project" value="UniProtKB-KW"/>
</dbReference>
<evidence type="ECO:0000256" key="1">
    <source>
        <dbReference type="ARBA" id="ARBA00022801"/>
    </source>
</evidence>
<dbReference type="PROSITE" id="PS50175">
    <property type="entry name" value="ASP_PROT_RETROV"/>
    <property type="match status" value="1"/>
</dbReference>
<organism evidence="4 5">
    <name type="scientific">Bosea vestrisii</name>
    <dbReference type="NCBI Taxonomy" id="151416"/>
    <lineage>
        <taxon>Bacteria</taxon>
        <taxon>Pseudomonadati</taxon>
        <taxon>Pseudomonadota</taxon>
        <taxon>Alphaproteobacteria</taxon>
        <taxon>Hyphomicrobiales</taxon>
        <taxon>Boseaceae</taxon>
        <taxon>Bosea</taxon>
    </lineage>
</organism>
<accession>A0ABW0HIN0</accession>
<dbReference type="Proteomes" id="UP001596104">
    <property type="component" value="Unassembled WGS sequence"/>
</dbReference>
<dbReference type="EMBL" id="JBHSLV010000072">
    <property type="protein sequence ID" value="MFC5396555.1"/>
    <property type="molecule type" value="Genomic_DNA"/>
</dbReference>
<keyword evidence="2" id="KW-0812">Transmembrane</keyword>
<feature type="transmembrane region" description="Helical" evidence="2">
    <location>
        <begin position="6"/>
        <end position="24"/>
    </location>
</feature>